<comment type="caution">
    <text evidence="5">The sequence shown here is derived from an EMBL/GenBank/DDBJ whole genome shotgun (WGS) entry which is preliminary data.</text>
</comment>
<dbReference type="PANTHER" id="PTHR12919:SF20">
    <property type="entry name" value="SMALL RIBOSOMAL SUBUNIT PROTEIN BS16M"/>
    <property type="match status" value="1"/>
</dbReference>
<evidence type="ECO:0000256" key="4">
    <source>
        <dbReference type="SAM" id="MobiDB-lite"/>
    </source>
</evidence>
<evidence type="ECO:0000256" key="1">
    <source>
        <dbReference type="ARBA" id="ARBA00022980"/>
    </source>
</evidence>
<accession>A0A1F4XFG2</accession>
<dbReference type="AlphaFoldDB" id="A0A1F4XFG2"/>
<keyword evidence="2 3" id="KW-0687">Ribonucleoprotein</keyword>
<sequence>MLTIRLQRRGRTNDPSFRVIVVDSKRSTKTGNYVELVGSYDARTDRVELKAERIKHWMKEGAQVSDTVHNLLISQKIIEGKKRNVLPRKSPPKKEEVTAAPAEIAVAAEGNSEKEETPAPEASVPEATKEDKSVAEETPAQ</sequence>
<feature type="region of interest" description="Disordered" evidence="4">
    <location>
        <begin position="83"/>
        <end position="141"/>
    </location>
</feature>
<gene>
    <name evidence="3" type="primary">rpsP</name>
    <name evidence="5" type="ORF">A2943_01835</name>
</gene>
<dbReference type="SUPFAM" id="SSF54565">
    <property type="entry name" value="Ribosomal protein S16"/>
    <property type="match status" value="1"/>
</dbReference>
<dbReference type="GO" id="GO:0015935">
    <property type="term" value="C:small ribosomal subunit"/>
    <property type="evidence" value="ECO:0007669"/>
    <property type="project" value="TreeGrafter"/>
</dbReference>
<dbReference type="Gene3D" id="3.30.1320.10">
    <property type="match status" value="1"/>
</dbReference>
<dbReference type="STRING" id="1797243.A2943_01835"/>
<proteinExistence type="inferred from homology"/>
<dbReference type="NCBIfam" id="TIGR00002">
    <property type="entry name" value="S16"/>
    <property type="match status" value="1"/>
</dbReference>
<dbReference type="Proteomes" id="UP000176185">
    <property type="component" value="Unassembled WGS sequence"/>
</dbReference>
<dbReference type="InterPro" id="IPR000307">
    <property type="entry name" value="Ribosomal_bS16"/>
</dbReference>
<name>A0A1F4XFG2_9BACT</name>
<dbReference type="EMBL" id="MEWX01000023">
    <property type="protein sequence ID" value="OGC80419.1"/>
    <property type="molecule type" value="Genomic_DNA"/>
</dbReference>
<reference evidence="5 6" key="1">
    <citation type="journal article" date="2016" name="Nat. Commun.">
        <title>Thousands of microbial genomes shed light on interconnected biogeochemical processes in an aquifer system.</title>
        <authorList>
            <person name="Anantharaman K."/>
            <person name="Brown C.T."/>
            <person name="Hug L.A."/>
            <person name="Sharon I."/>
            <person name="Castelle C.J."/>
            <person name="Probst A.J."/>
            <person name="Thomas B.C."/>
            <person name="Singh A."/>
            <person name="Wilkins M.J."/>
            <person name="Karaoz U."/>
            <person name="Brodie E.L."/>
            <person name="Williams K.H."/>
            <person name="Hubbard S.S."/>
            <person name="Banfield J.F."/>
        </authorList>
    </citation>
    <scope>NUCLEOTIDE SEQUENCE [LARGE SCALE GENOMIC DNA]</scope>
</reference>
<evidence type="ECO:0000313" key="5">
    <source>
        <dbReference type="EMBL" id="OGC80419.1"/>
    </source>
</evidence>
<dbReference type="InterPro" id="IPR023803">
    <property type="entry name" value="Ribosomal_bS16_dom_sf"/>
</dbReference>
<dbReference type="HAMAP" id="MF_00385">
    <property type="entry name" value="Ribosomal_bS16"/>
    <property type="match status" value="1"/>
</dbReference>
<dbReference type="Pfam" id="PF00886">
    <property type="entry name" value="Ribosomal_S16"/>
    <property type="match status" value="1"/>
</dbReference>
<dbReference type="GO" id="GO:0005737">
    <property type="term" value="C:cytoplasm"/>
    <property type="evidence" value="ECO:0007669"/>
    <property type="project" value="UniProtKB-ARBA"/>
</dbReference>
<dbReference type="PANTHER" id="PTHR12919">
    <property type="entry name" value="30S RIBOSOMAL PROTEIN S16"/>
    <property type="match status" value="1"/>
</dbReference>
<feature type="compositionally biased region" description="Low complexity" evidence="4">
    <location>
        <begin position="98"/>
        <end position="109"/>
    </location>
</feature>
<protein>
    <recommendedName>
        <fullName evidence="3">Small ribosomal subunit protein bS16</fullName>
    </recommendedName>
</protein>
<dbReference type="GO" id="GO:0006412">
    <property type="term" value="P:translation"/>
    <property type="evidence" value="ECO:0007669"/>
    <property type="project" value="UniProtKB-UniRule"/>
</dbReference>
<comment type="similarity">
    <text evidence="3">Belongs to the bacterial ribosomal protein bS16 family.</text>
</comment>
<keyword evidence="1 3" id="KW-0689">Ribosomal protein</keyword>
<evidence type="ECO:0000313" key="6">
    <source>
        <dbReference type="Proteomes" id="UP000176185"/>
    </source>
</evidence>
<dbReference type="GO" id="GO:0003735">
    <property type="term" value="F:structural constituent of ribosome"/>
    <property type="evidence" value="ECO:0007669"/>
    <property type="project" value="InterPro"/>
</dbReference>
<evidence type="ECO:0000256" key="3">
    <source>
        <dbReference type="HAMAP-Rule" id="MF_00385"/>
    </source>
</evidence>
<organism evidence="5 6">
    <name type="scientific">Candidatus Adlerbacteria bacterium RIFCSPLOWO2_01_FULL_51_16</name>
    <dbReference type="NCBI Taxonomy" id="1797243"/>
    <lineage>
        <taxon>Bacteria</taxon>
        <taxon>Candidatus Adleribacteriota</taxon>
    </lineage>
</organism>
<evidence type="ECO:0000256" key="2">
    <source>
        <dbReference type="ARBA" id="ARBA00023274"/>
    </source>
</evidence>